<dbReference type="GO" id="GO:0003677">
    <property type="term" value="F:DNA binding"/>
    <property type="evidence" value="ECO:0007669"/>
    <property type="project" value="InterPro"/>
</dbReference>
<evidence type="ECO:0000256" key="1">
    <source>
        <dbReference type="SAM" id="SignalP"/>
    </source>
</evidence>
<evidence type="ECO:0000313" key="3">
    <source>
        <dbReference type="EMBL" id="KAK7066702.1"/>
    </source>
</evidence>
<name>A0AAN8WI87_HALRR</name>
<proteinExistence type="predicted"/>
<feature type="chain" id="PRO_5042995218" description="Hemimethylated DNA-binding domain-containing protein" evidence="1">
    <location>
        <begin position="26"/>
        <end position="229"/>
    </location>
</feature>
<dbReference type="Proteomes" id="UP001381693">
    <property type="component" value="Unassembled WGS sequence"/>
</dbReference>
<accession>A0AAN8WI87</accession>
<dbReference type="Gene3D" id="2.30.30.390">
    <property type="entry name" value="Hemimethylated DNA-binding domain"/>
    <property type="match status" value="1"/>
</dbReference>
<comment type="caution">
    <text evidence="3">The sequence shown here is derived from an EMBL/GenBank/DDBJ whole genome shotgun (WGS) entry which is preliminary data.</text>
</comment>
<dbReference type="AlphaFoldDB" id="A0AAN8WI87"/>
<keyword evidence="1" id="KW-0732">Signal</keyword>
<dbReference type="SMART" id="SM00992">
    <property type="entry name" value="YccV-like"/>
    <property type="match status" value="1"/>
</dbReference>
<sequence>MPFAGRDAAVLCVLVFCVPLQHWLTQRSVVSSEERSMRIFRFFREMKIFYENYFSLATWREWLLKLIEKHITVGSDYSHWYSLDLTDPEGECPAVEVMNLRNPEGHFGMSPRPRLTRPVGLKWRVGQVVKHKRWGYHGVIIGWDQKCKAPETWIQKMHDGRKEWRTQPNYALLVEVDDREPQITYVPQENIYVIKDLKINHPELHEYFESFDGAQYIPHKWLRAIYPLD</sequence>
<dbReference type="PANTHER" id="PTHR48439">
    <property type="entry name" value="HEMIMETHYLATED DNA-BINDING DOMAIN-CONTAINING PROTEIN"/>
    <property type="match status" value="1"/>
</dbReference>
<evidence type="ECO:0000259" key="2">
    <source>
        <dbReference type="SMART" id="SM00992"/>
    </source>
</evidence>
<feature type="domain" description="Hemimethylated DNA-binding" evidence="2">
    <location>
        <begin position="120"/>
        <end position="219"/>
    </location>
</feature>
<dbReference type="InterPro" id="IPR036623">
    <property type="entry name" value="Hemimethylated_DNA-bd_sf"/>
</dbReference>
<dbReference type="InterPro" id="IPR011722">
    <property type="entry name" value="Hemimethylated_DNA-bd_dom"/>
</dbReference>
<keyword evidence="4" id="KW-1185">Reference proteome</keyword>
<feature type="signal peptide" evidence="1">
    <location>
        <begin position="1"/>
        <end position="25"/>
    </location>
</feature>
<dbReference type="PANTHER" id="PTHR48439:SF1">
    <property type="entry name" value="HEMIMETHYLATED DNA-BINDING DOMAIN-CONTAINING PROTEIN"/>
    <property type="match status" value="1"/>
</dbReference>
<dbReference type="Pfam" id="PF08755">
    <property type="entry name" value="YccV-like"/>
    <property type="match status" value="1"/>
</dbReference>
<dbReference type="NCBIfam" id="TIGR02097">
    <property type="entry name" value="yccV"/>
    <property type="match status" value="1"/>
</dbReference>
<dbReference type="InterPro" id="IPR053189">
    <property type="entry name" value="Clp_protease_adapter_ClpF"/>
</dbReference>
<reference evidence="3 4" key="1">
    <citation type="submission" date="2023-11" db="EMBL/GenBank/DDBJ databases">
        <title>Halocaridina rubra genome assembly.</title>
        <authorList>
            <person name="Smith C."/>
        </authorList>
    </citation>
    <scope>NUCLEOTIDE SEQUENCE [LARGE SCALE GENOMIC DNA]</scope>
    <source>
        <strain evidence="3">EP-1</strain>
        <tissue evidence="3">Whole</tissue>
    </source>
</reference>
<dbReference type="EMBL" id="JAXCGZ010019057">
    <property type="protein sequence ID" value="KAK7066702.1"/>
    <property type="molecule type" value="Genomic_DNA"/>
</dbReference>
<organism evidence="3 4">
    <name type="scientific">Halocaridina rubra</name>
    <name type="common">Hawaiian red shrimp</name>
    <dbReference type="NCBI Taxonomy" id="373956"/>
    <lineage>
        <taxon>Eukaryota</taxon>
        <taxon>Metazoa</taxon>
        <taxon>Ecdysozoa</taxon>
        <taxon>Arthropoda</taxon>
        <taxon>Crustacea</taxon>
        <taxon>Multicrustacea</taxon>
        <taxon>Malacostraca</taxon>
        <taxon>Eumalacostraca</taxon>
        <taxon>Eucarida</taxon>
        <taxon>Decapoda</taxon>
        <taxon>Pleocyemata</taxon>
        <taxon>Caridea</taxon>
        <taxon>Atyoidea</taxon>
        <taxon>Atyidae</taxon>
        <taxon>Halocaridina</taxon>
    </lineage>
</organism>
<dbReference type="SUPFAM" id="SSF141255">
    <property type="entry name" value="YccV-like"/>
    <property type="match status" value="1"/>
</dbReference>
<evidence type="ECO:0000313" key="4">
    <source>
        <dbReference type="Proteomes" id="UP001381693"/>
    </source>
</evidence>
<protein>
    <recommendedName>
        <fullName evidence="2">Hemimethylated DNA-binding domain-containing protein</fullName>
    </recommendedName>
</protein>
<gene>
    <name evidence="3" type="ORF">SK128_022497</name>
</gene>